<accession>A0A5B7GBA6</accession>
<name>A0A5B7GBA6_PORTR</name>
<keyword evidence="3" id="KW-1185">Reference proteome</keyword>
<reference evidence="2 3" key="1">
    <citation type="submission" date="2019-05" db="EMBL/GenBank/DDBJ databases">
        <title>Another draft genome of Portunus trituberculatus and its Hox gene families provides insights of decapod evolution.</title>
        <authorList>
            <person name="Jeong J.-H."/>
            <person name="Song I."/>
            <person name="Kim S."/>
            <person name="Choi T."/>
            <person name="Kim D."/>
            <person name="Ryu S."/>
            <person name="Kim W."/>
        </authorList>
    </citation>
    <scope>NUCLEOTIDE SEQUENCE [LARGE SCALE GENOMIC DNA]</scope>
    <source>
        <tissue evidence="2">Muscle</tissue>
    </source>
</reference>
<dbReference type="Proteomes" id="UP000324222">
    <property type="component" value="Unassembled WGS sequence"/>
</dbReference>
<proteinExistence type="predicted"/>
<gene>
    <name evidence="2" type="ORF">E2C01_048722</name>
</gene>
<organism evidence="2 3">
    <name type="scientific">Portunus trituberculatus</name>
    <name type="common">Swimming crab</name>
    <name type="synonym">Neptunus trituberculatus</name>
    <dbReference type="NCBI Taxonomy" id="210409"/>
    <lineage>
        <taxon>Eukaryota</taxon>
        <taxon>Metazoa</taxon>
        <taxon>Ecdysozoa</taxon>
        <taxon>Arthropoda</taxon>
        <taxon>Crustacea</taxon>
        <taxon>Multicrustacea</taxon>
        <taxon>Malacostraca</taxon>
        <taxon>Eumalacostraca</taxon>
        <taxon>Eucarida</taxon>
        <taxon>Decapoda</taxon>
        <taxon>Pleocyemata</taxon>
        <taxon>Brachyura</taxon>
        <taxon>Eubrachyura</taxon>
        <taxon>Portunoidea</taxon>
        <taxon>Portunidae</taxon>
        <taxon>Portuninae</taxon>
        <taxon>Portunus</taxon>
    </lineage>
</organism>
<dbReference type="AlphaFoldDB" id="A0A5B7GBA6"/>
<sequence length="121" mass="13321">MAAVHMGLPARTTRRTRVAMESRRAVAERAAVMIACSTSATTNAHGKRLPDRRATRRVWVPYVAIGVRLAARRSYAVRGWVQRSVSAAGTTLASVPESTKKRPPEKGALAGRKPFWVLQRK</sequence>
<dbReference type="EMBL" id="VSRR010012647">
    <property type="protein sequence ID" value="MPC54796.1"/>
    <property type="molecule type" value="Genomic_DNA"/>
</dbReference>
<evidence type="ECO:0000256" key="1">
    <source>
        <dbReference type="SAM" id="MobiDB-lite"/>
    </source>
</evidence>
<protein>
    <submittedName>
        <fullName evidence="2">Uncharacterized protein</fullName>
    </submittedName>
</protein>
<comment type="caution">
    <text evidence="2">The sequence shown here is derived from an EMBL/GenBank/DDBJ whole genome shotgun (WGS) entry which is preliminary data.</text>
</comment>
<evidence type="ECO:0000313" key="2">
    <source>
        <dbReference type="EMBL" id="MPC54796.1"/>
    </source>
</evidence>
<evidence type="ECO:0000313" key="3">
    <source>
        <dbReference type="Proteomes" id="UP000324222"/>
    </source>
</evidence>
<feature type="region of interest" description="Disordered" evidence="1">
    <location>
        <begin position="89"/>
        <end position="113"/>
    </location>
</feature>